<accession>A0A9P1FS19</accession>
<reference evidence="3" key="2">
    <citation type="submission" date="2024-04" db="EMBL/GenBank/DDBJ databases">
        <authorList>
            <person name="Chen Y."/>
            <person name="Shah S."/>
            <person name="Dougan E. K."/>
            <person name="Thang M."/>
            <person name="Chan C."/>
        </authorList>
    </citation>
    <scope>NUCLEOTIDE SEQUENCE [LARGE SCALE GENOMIC DNA]</scope>
</reference>
<evidence type="ECO:0000313" key="2">
    <source>
        <dbReference type="EMBL" id="CAI3986076.1"/>
    </source>
</evidence>
<feature type="region of interest" description="Disordered" evidence="1">
    <location>
        <begin position="120"/>
        <end position="143"/>
    </location>
</feature>
<dbReference type="EMBL" id="CAMXCT030001042">
    <property type="protein sequence ID" value="CAL4773388.1"/>
    <property type="molecule type" value="Genomic_DNA"/>
</dbReference>
<dbReference type="EMBL" id="CAMXCT020001042">
    <property type="protein sequence ID" value="CAL1139451.1"/>
    <property type="molecule type" value="Genomic_DNA"/>
</dbReference>
<comment type="caution">
    <text evidence="2">The sequence shown here is derived from an EMBL/GenBank/DDBJ whole genome shotgun (WGS) entry which is preliminary data.</text>
</comment>
<name>A0A9P1FS19_9DINO</name>
<evidence type="ECO:0000313" key="3">
    <source>
        <dbReference type="EMBL" id="CAL1139451.1"/>
    </source>
</evidence>
<keyword evidence="4" id="KW-1185">Reference proteome</keyword>
<dbReference type="Proteomes" id="UP001152797">
    <property type="component" value="Unassembled WGS sequence"/>
</dbReference>
<protein>
    <submittedName>
        <fullName evidence="2">Uncharacterized protein</fullName>
    </submittedName>
</protein>
<reference evidence="2" key="1">
    <citation type="submission" date="2022-10" db="EMBL/GenBank/DDBJ databases">
        <authorList>
            <person name="Chen Y."/>
            <person name="Dougan E. K."/>
            <person name="Chan C."/>
            <person name="Rhodes N."/>
            <person name="Thang M."/>
        </authorList>
    </citation>
    <scope>NUCLEOTIDE SEQUENCE</scope>
</reference>
<organism evidence="2">
    <name type="scientific">Cladocopium goreaui</name>
    <dbReference type="NCBI Taxonomy" id="2562237"/>
    <lineage>
        <taxon>Eukaryota</taxon>
        <taxon>Sar</taxon>
        <taxon>Alveolata</taxon>
        <taxon>Dinophyceae</taxon>
        <taxon>Suessiales</taxon>
        <taxon>Symbiodiniaceae</taxon>
        <taxon>Cladocopium</taxon>
    </lineage>
</organism>
<evidence type="ECO:0000313" key="4">
    <source>
        <dbReference type="Proteomes" id="UP001152797"/>
    </source>
</evidence>
<gene>
    <name evidence="2" type="ORF">C1SCF055_LOCUS13456</name>
</gene>
<evidence type="ECO:0000256" key="1">
    <source>
        <dbReference type="SAM" id="MobiDB-lite"/>
    </source>
</evidence>
<proteinExistence type="predicted"/>
<dbReference type="EMBL" id="CAMXCT010001042">
    <property type="protein sequence ID" value="CAI3986076.1"/>
    <property type="molecule type" value="Genomic_DNA"/>
</dbReference>
<feature type="compositionally biased region" description="Basic and acidic residues" evidence="1">
    <location>
        <begin position="120"/>
        <end position="137"/>
    </location>
</feature>
<sequence length="143" mass="16184">MLSSQNTEPGDISDATNTACEATAEQTLLRRTLQEVNIRGKQYDSQHNSMVPDGSRLETKSCCAQYSGTLCSWHAVQLKGNFYCKILSQLWEQVLLAEPTLNLNRGMVRGACQQELTQHDSRMESFKPSADRHELRWKQAHAQ</sequence>
<dbReference type="AlphaFoldDB" id="A0A9P1FS19"/>